<reference evidence="1 2" key="1">
    <citation type="journal article" date="2011" name="MBio">
        <title>Evidence of a dominant lineage of Vibrio cholerae-specific lytic bacteriophages shed by cholera patients over a 10-year period in Dhaka, Bangladesh.</title>
        <authorList>
            <person name="Seed K.D."/>
            <person name="Bodi K.L."/>
            <person name="Kropinski A.M."/>
            <person name="Ackermann H.W."/>
            <person name="Calderwood S.B."/>
            <person name="Qadri F."/>
            <person name="Camilli A."/>
        </authorList>
    </citation>
    <scope>NUCLEOTIDE SEQUENCE [LARGE SCALE GENOMIC DNA]</scope>
</reference>
<dbReference type="GeneID" id="10228550"/>
<name>F1D193_9CAUD</name>
<evidence type="ECO:0000313" key="2">
    <source>
        <dbReference type="Proteomes" id="UP000007502"/>
    </source>
</evidence>
<evidence type="ECO:0000313" key="1">
    <source>
        <dbReference type="EMBL" id="ADX87887.1"/>
    </source>
</evidence>
<organism evidence="1 2">
    <name type="scientific">Vibrio phage ICP1</name>
    <dbReference type="NCBI Taxonomy" id="979525"/>
    <lineage>
        <taxon>Viruses</taxon>
        <taxon>Duplodnaviria</taxon>
        <taxon>Heunggongvirae</taxon>
        <taxon>Uroviricota</taxon>
        <taxon>Caudoviricetes</taxon>
        <taxon>Mohonavirus</taxon>
        <taxon>Mohonavirus ICP1</taxon>
    </lineage>
</organism>
<dbReference type="OrthoDB" id="29354at10239"/>
<proteinExistence type="predicted"/>
<gene>
    <name evidence="1" type="primary">ORF71</name>
</gene>
<protein>
    <submittedName>
        <fullName evidence="1">Uncharacterized protein ORF71</fullName>
    </submittedName>
</protein>
<dbReference type="EMBL" id="HQ641347">
    <property type="protein sequence ID" value="ADX87887.1"/>
    <property type="molecule type" value="Genomic_DNA"/>
</dbReference>
<dbReference type="Proteomes" id="UP000007502">
    <property type="component" value="Segment"/>
</dbReference>
<sequence length="120" mass="13563">MAIQDLKEWCQIPKVDDVTEIEQVRPLVDEEFINGWQRQQTVSTQQVNQLFKLLTNYAPPSPTCIYYQDSSIPVNSVSIIADGRTFTQEEAPELFEIYGGTMPNKTVGAPAGTTPIMRKR</sequence>
<dbReference type="RefSeq" id="YP_004251012.1">
    <property type="nucleotide sequence ID" value="NC_015157.1"/>
</dbReference>
<keyword evidence="2" id="KW-1185">Reference proteome</keyword>
<accession>F1D193</accession>
<dbReference type="KEGG" id="vg:10228550"/>